<sequence>MNYRILISFVILMIISMALAFVIIKRTELQAETEKSNTETITPEYIISKLLEHNQVREHKMLGYSAEREYYAESGRFNKKASMRVKVVFESPRTKRFDIISEDGSKTIRNKIFHGLMEAELDALDPEKKRQSIISFNNYTFKLAGEADMLGYHCYLLDVEPKREEKYLFRGRVWIEANDFAVVRLEGSPAKRPSIWTRKVEFSRENQKVGDFWVPAKDESTTKIFIFGDSTYIVHYFNYQFQTRAAE</sequence>
<reference evidence="1 2" key="1">
    <citation type="journal article" date="2016" name="Nat. Commun.">
        <title>Thousands of microbial genomes shed light on interconnected biogeochemical processes in an aquifer system.</title>
        <authorList>
            <person name="Anantharaman K."/>
            <person name="Brown C.T."/>
            <person name="Hug L.A."/>
            <person name="Sharon I."/>
            <person name="Castelle C.J."/>
            <person name="Probst A.J."/>
            <person name="Thomas B.C."/>
            <person name="Singh A."/>
            <person name="Wilkins M.J."/>
            <person name="Karaoz U."/>
            <person name="Brodie E.L."/>
            <person name="Williams K.H."/>
            <person name="Hubbard S.S."/>
            <person name="Banfield J.F."/>
        </authorList>
    </citation>
    <scope>NUCLEOTIDE SEQUENCE [LARGE SCALE GENOMIC DNA]</scope>
</reference>
<evidence type="ECO:0000313" key="2">
    <source>
        <dbReference type="Proteomes" id="UP000178943"/>
    </source>
</evidence>
<evidence type="ECO:0008006" key="3">
    <source>
        <dbReference type="Google" id="ProtNLM"/>
    </source>
</evidence>
<accession>A0A1F5V8D7</accession>
<dbReference type="AlphaFoldDB" id="A0A1F5V8D7"/>
<evidence type="ECO:0000313" key="1">
    <source>
        <dbReference type="EMBL" id="OGF59568.1"/>
    </source>
</evidence>
<dbReference type="Proteomes" id="UP000178943">
    <property type="component" value="Unassembled WGS sequence"/>
</dbReference>
<dbReference type="EMBL" id="MFGW01000210">
    <property type="protein sequence ID" value="OGF59568.1"/>
    <property type="molecule type" value="Genomic_DNA"/>
</dbReference>
<dbReference type="Gene3D" id="2.50.20.10">
    <property type="entry name" value="Lipoprotein localisation LolA/LolB/LppX"/>
    <property type="match status" value="1"/>
</dbReference>
<protein>
    <recommendedName>
        <fullName evidence="3">MucB/RseB N-terminal domain-containing protein</fullName>
    </recommendedName>
</protein>
<name>A0A1F5V8D7_9BACT</name>
<comment type="caution">
    <text evidence="1">The sequence shown here is derived from an EMBL/GenBank/DDBJ whole genome shotgun (WGS) entry which is preliminary data.</text>
</comment>
<organism evidence="1 2">
    <name type="scientific">Candidatus Fischerbacteria bacterium RBG_13_37_8</name>
    <dbReference type="NCBI Taxonomy" id="1817863"/>
    <lineage>
        <taxon>Bacteria</taxon>
        <taxon>Candidatus Fischeribacteriota</taxon>
    </lineage>
</organism>
<gene>
    <name evidence="1" type="ORF">A2Y62_03790</name>
</gene>
<proteinExistence type="predicted"/>